<reference evidence="2 3" key="1">
    <citation type="submission" date="2017-02" db="EMBL/GenBank/DDBJ databases">
        <title>Natronthermophilus aegyptiacus gen. nov.,sp. nov., an aerobic, extremely halophilic alkalithermophilic archaeon isolated from the athalassohaline Wadi An Natrun, Egypt.</title>
        <authorList>
            <person name="Zhao B."/>
        </authorList>
    </citation>
    <scope>NUCLEOTIDE SEQUENCE [LARGE SCALE GENOMIC DNA]</scope>
    <source>
        <strain evidence="2 3">CGMCC 1.3597</strain>
    </source>
</reference>
<dbReference type="RefSeq" id="WP_054862970.1">
    <property type="nucleotide sequence ID" value="NZ_MWPH01000002.1"/>
</dbReference>
<evidence type="ECO:0000313" key="2">
    <source>
        <dbReference type="EMBL" id="OVE84803.1"/>
    </source>
</evidence>
<protein>
    <submittedName>
        <fullName evidence="2">Uncharacterized protein</fullName>
    </submittedName>
</protein>
<dbReference type="EMBL" id="MWPH01000002">
    <property type="protein sequence ID" value="OVE84803.1"/>
    <property type="molecule type" value="Genomic_DNA"/>
</dbReference>
<comment type="caution">
    <text evidence="2">The sequence shown here is derived from an EMBL/GenBank/DDBJ whole genome shotgun (WGS) entry which is preliminary data.</text>
</comment>
<accession>A0A202E944</accession>
<keyword evidence="1" id="KW-0812">Transmembrane</keyword>
<evidence type="ECO:0000256" key="1">
    <source>
        <dbReference type="SAM" id="Phobius"/>
    </source>
</evidence>
<evidence type="ECO:0000313" key="3">
    <source>
        <dbReference type="Proteomes" id="UP000196084"/>
    </source>
</evidence>
<proteinExistence type="predicted"/>
<gene>
    <name evidence="2" type="ORF">B2G88_10515</name>
</gene>
<dbReference type="Proteomes" id="UP000196084">
    <property type="component" value="Unassembled WGS sequence"/>
</dbReference>
<feature type="transmembrane region" description="Helical" evidence="1">
    <location>
        <begin position="14"/>
        <end position="35"/>
    </location>
</feature>
<dbReference type="AlphaFoldDB" id="A0A202E944"/>
<name>A0A202E944_9EURY</name>
<sequence>MTEVENPTPPTHRVGWLLAQGVFLLWLASVLYLSYRVFVTGLSPAQQRAADRFPQEPMAALADPLVAVLCLSVVVGVGIVCSISYYGYRQWRGAQRRRLELEPDLEVEN</sequence>
<dbReference type="OrthoDB" id="202452at2157"/>
<organism evidence="2 3">
    <name type="scientific">Natronolimnobius baerhuensis</name>
    <dbReference type="NCBI Taxonomy" id="253108"/>
    <lineage>
        <taxon>Archaea</taxon>
        <taxon>Methanobacteriati</taxon>
        <taxon>Methanobacteriota</taxon>
        <taxon>Stenosarchaea group</taxon>
        <taxon>Halobacteria</taxon>
        <taxon>Halobacteriales</taxon>
        <taxon>Natrialbaceae</taxon>
        <taxon>Natronolimnobius</taxon>
    </lineage>
</organism>
<keyword evidence="1" id="KW-0472">Membrane</keyword>
<keyword evidence="3" id="KW-1185">Reference proteome</keyword>
<feature type="transmembrane region" description="Helical" evidence="1">
    <location>
        <begin position="65"/>
        <end position="88"/>
    </location>
</feature>
<keyword evidence="1" id="KW-1133">Transmembrane helix</keyword>